<accession>A0A934JXH4</accession>
<dbReference type="GO" id="GO:0003677">
    <property type="term" value="F:DNA binding"/>
    <property type="evidence" value="ECO:0007669"/>
    <property type="project" value="UniProtKB-KW"/>
</dbReference>
<dbReference type="InterPro" id="IPR013325">
    <property type="entry name" value="RNA_pol_sigma_r2"/>
</dbReference>
<dbReference type="Pfam" id="PF04542">
    <property type="entry name" value="Sigma70_r2"/>
    <property type="match status" value="1"/>
</dbReference>
<evidence type="ECO:0000256" key="2">
    <source>
        <dbReference type="ARBA" id="ARBA00023015"/>
    </source>
</evidence>
<reference evidence="9" key="2">
    <citation type="submission" date="2018-05" db="EMBL/GenBank/DDBJ databases">
        <authorList>
            <person name="Ferrari B."/>
        </authorList>
    </citation>
    <scope>NUCLEOTIDE SEQUENCE</scope>
    <source>
        <strain evidence="9">RRmetagenome_bin12</strain>
    </source>
</reference>
<dbReference type="InterPro" id="IPR014284">
    <property type="entry name" value="RNA_pol_sigma-70_dom"/>
</dbReference>
<dbReference type="Proteomes" id="UP000248724">
    <property type="component" value="Unassembled WGS sequence"/>
</dbReference>
<dbReference type="PANTHER" id="PTHR43133:SF50">
    <property type="entry name" value="ECF RNA POLYMERASE SIGMA FACTOR SIGM"/>
    <property type="match status" value="1"/>
</dbReference>
<dbReference type="EMBL" id="JAEKNS010000007">
    <property type="protein sequence ID" value="MBJ7593327.1"/>
    <property type="molecule type" value="Genomic_DNA"/>
</dbReference>
<gene>
    <name evidence="9" type="ORF">DLM65_05905</name>
    <name evidence="8" type="ORF">JF886_00455</name>
</gene>
<dbReference type="Gene3D" id="1.10.10.10">
    <property type="entry name" value="Winged helix-like DNA-binding domain superfamily/Winged helix DNA-binding domain"/>
    <property type="match status" value="1"/>
</dbReference>
<evidence type="ECO:0000259" key="6">
    <source>
        <dbReference type="Pfam" id="PF04542"/>
    </source>
</evidence>
<dbReference type="CDD" id="cd06171">
    <property type="entry name" value="Sigma70_r4"/>
    <property type="match status" value="1"/>
</dbReference>
<organism evidence="9 10">
    <name type="scientific">Candidatus Aeolococcus gillhamiae</name>
    <dbReference type="NCBI Taxonomy" id="3127015"/>
    <lineage>
        <taxon>Bacteria</taxon>
        <taxon>Bacillati</taxon>
        <taxon>Candidatus Dormiibacterota</taxon>
        <taxon>Candidatus Dormibacteria</taxon>
        <taxon>Candidatus Aeolococcales</taxon>
        <taxon>Candidatus Aeolococcaceae</taxon>
        <taxon>Candidatus Aeolococcus</taxon>
    </lineage>
</organism>
<dbReference type="SUPFAM" id="SSF88659">
    <property type="entry name" value="Sigma3 and sigma4 domains of RNA polymerase sigma factors"/>
    <property type="match status" value="1"/>
</dbReference>
<evidence type="ECO:0000313" key="11">
    <source>
        <dbReference type="Proteomes" id="UP000606991"/>
    </source>
</evidence>
<dbReference type="Proteomes" id="UP000606991">
    <property type="component" value="Unassembled WGS sequence"/>
</dbReference>
<dbReference type="Gene3D" id="1.10.1740.10">
    <property type="match status" value="1"/>
</dbReference>
<dbReference type="Pfam" id="PF08281">
    <property type="entry name" value="Sigma70_r4_2"/>
    <property type="match status" value="1"/>
</dbReference>
<proteinExistence type="inferred from homology"/>
<name>A0A2W5ZEL2_9BACT</name>
<protein>
    <submittedName>
        <fullName evidence="8">Sigma-70 family RNA polymerase sigma factor</fullName>
    </submittedName>
</protein>
<keyword evidence="4" id="KW-0238">DNA-binding</keyword>
<dbReference type="SUPFAM" id="SSF88946">
    <property type="entry name" value="Sigma2 domain of RNA polymerase sigma factors"/>
    <property type="match status" value="1"/>
</dbReference>
<evidence type="ECO:0000313" key="8">
    <source>
        <dbReference type="EMBL" id="MBJ7593327.1"/>
    </source>
</evidence>
<accession>A0A2W5ZEL2</accession>
<sequence length="181" mass="20141">MTTAALSLAAPVMADQSLGGDAGADFESIFRREERRLFGIAFSILRDPLEAEEALQETSLRAWRSWGRLAQPDRAGAWLTTICVRHCVSQRRSLRVMRWRNTPDNPRLAAATDHLRYDGRYVDLDRAYGTLSTRQRAVITLHYQHGHSVAACAAIMGCSTGTATSHLSRALSKLRKELGDD</sequence>
<reference evidence="9 10" key="1">
    <citation type="journal article" date="2017" name="Nature">
        <title>Atmospheric trace gases support primary production in Antarctic desert surface soil.</title>
        <authorList>
            <person name="Ji M."/>
            <person name="Greening C."/>
            <person name="Vanwonterghem I."/>
            <person name="Carere C.R."/>
            <person name="Bay S.K."/>
            <person name="Steen J.A."/>
            <person name="Montgomery K."/>
            <person name="Lines T."/>
            <person name="Beardall J."/>
            <person name="van Dorst J."/>
            <person name="Snape I."/>
            <person name="Stott M.B."/>
            <person name="Hugenholtz P."/>
            <person name="Ferrari B.C."/>
        </authorList>
    </citation>
    <scope>NUCLEOTIDE SEQUENCE [LARGE SCALE GENOMIC DNA]</scope>
    <source>
        <strain evidence="9">RRmetagenome_bin12</strain>
    </source>
</reference>
<evidence type="ECO:0000259" key="7">
    <source>
        <dbReference type="Pfam" id="PF08281"/>
    </source>
</evidence>
<comment type="similarity">
    <text evidence="1">Belongs to the sigma-70 factor family. ECF subfamily.</text>
</comment>
<comment type="caution">
    <text evidence="9">The sequence shown here is derived from an EMBL/GenBank/DDBJ whole genome shotgun (WGS) entry which is preliminary data.</text>
</comment>
<feature type="domain" description="RNA polymerase sigma factor 70 region 4 type 2" evidence="7">
    <location>
        <begin position="123"/>
        <end position="174"/>
    </location>
</feature>
<evidence type="ECO:0000256" key="4">
    <source>
        <dbReference type="ARBA" id="ARBA00023125"/>
    </source>
</evidence>
<dbReference type="InterPro" id="IPR007627">
    <property type="entry name" value="RNA_pol_sigma70_r2"/>
</dbReference>
<evidence type="ECO:0000313" key="9">
    <source>
        <dbReference type="EMBL" id="PZR81425.1"/>
    </source>
</evidence>
<evidence type="ECO:0000256" key="3">
    <source>
        <dbReference type="ARBA" id="ARBA00023082"/>
    </source>
</evidence>
<evidence type="ECO:0000256" key="5">
    <source>
        <dbReference type="ARBA" id="ARBA00023163"/>
    </source>
</evidence>
<evidence type="ECO:0000313" key="10">
    <source>
        <dbReference type="Proteomes" id="UP000248724"/>
    </source>
</evidence>
<dbReference type="NCBIfam" id="TIGR02937">
    <property type="entry name" value="sigma70-ECF"/>
    <property type="match status" value="1"/>
</dbReference>
<dbReference type="GO" id="GO:0016987">
    <property type="term" value="F:sigma factor activity"/>
    <property type="evidence" value="ECO:0007669"/>
    <property type="project" value="UniProtKB-KW"/>
</dbReference>
<dbReference type="InterPro" id="IPR013324">
    <property type="entry name" value="RNA_pol_sigma_r3/r4-like"/>
</dbReference>
<keyword evidence="5" id="KW-0804">Transcription</keyword>
<dbReference type="GO" id="GO:0006352">
    <property type="term" value="P:DNA-templated transcription initiation"/>
    <property type="evidence" value="ECO:0007669"/>
    <property type="project" value="InterPro"/>
</dbReference>
<dbReference type="EMBL" id="QHBU01000112">
    <property type="protein sequence ID" value="PZR81425.1"/>
    <property type="molecule type" value="Genomic_DNA"/>
</dbReference>
<dbReference type="PANTHER" id="PTHR43133">
    <property type="entry name" value="RNA POLYMERASE ECF-TYPE SIGMA FACTO"/>
    <property type="match status" value="1"/>
</dbReference>
<dbReference type="InterPro" id="IPR036388">
    <property type="entry name" value="WH-like_DNA-bd_sf"/>
</dbReference>
<keyword evidence="2" id="KW-0805">Transcription regulation</keyword>
<dbReference type="AlphaFoldDB" id="A0A2W5ZEL2"/>
<dbReference type="RefSeq" id="WP_337308496.1">
    <property type="nucleotide sequence ID" value="NZ_JAEKNS010000007.1"/>
</dbReference>
<dbReference type="InterPro" id="IPR013249">
    <property type="entry name" value="RNA_pol_sigma70_r4_t2"/>
</dbReference>
<dbReference type="InterPro" id="IPR039425">
    <property type="entry name" value="RNA_pol_sigma-70-like"/>
</dbReference>
<evidence type="ECO:0000256" key="1">
    <source>
        <dbReference type="ARBA" id="ARBA00010641"/>
    </source>
</evidence>
<feature type="domain" description="RNA polymerase sigma-70 region 2" evidence="6">
    <location>
        <begin position="30"/>
        <end position="94"/>
    </location>
</feature>
<keyword evidence="3" id="KW-0731">Sigma factor</keyword>
<reference evidence="8 11" key="3">
    <citation type="submission" date="2020-10" db="EMBL/GenBank/DDBJ databases">
        <title>Ca. Dormibacterota MAGs.</title>
        <authorList>
            <person name="Montgomery K."/>
        </authorList>
    </citation>
    <scope>NUCLEOTIDE SEQUENCE [LARGE SCALE GENOMIC DNA]</scope>
    <source>
        <strain evidence="8">SC8812_S17_18</strain>
    </source>
</reference>